<gene>
    <name evidence="2" type="ORF">LAL4801_04626</name>
</gene>
<feature type="transmembrane region" description="Helical" evidence="1">
    <location>
        <begin position="93"/>
        <end position="115"/>
    </location>
</feature>
<organism evidence="2 3">
    <name type="scientific">Roseibium aggregatum</name>
    <dbReference type="NCBI Taxonomy" id="187304"/>
    <lineage>
        <taxon>Bacteria</taxon>
        <taxon>Pseudomonadati</taxon>
        <taxon>Pseudomonadota</taxon>
        <taxon>Alphaproteobacteria</taxon>
        <taxon>Hyphomicrobiales</taxon>
        <taxon>Stappiaceae</taxon>
        <taxon>Roseibium</taxon>
    </lineage>
</organism>
<reference evidence="3" key="1">
    <citation type="submission" date="2015-07" db="EMBL/GenBank/DDBJ databases">
        <authorList>
            <person name="Rodrigo-Torres Lidia"/>
            <person name="Arahal R.David."/>
        </authorList>
    </citation>
    <scope>NUCLEOTIDE SEQUENCE [LARGE SCALE GENOMIC DNA]</scope>
    <source>
        <strain evidence="3">CECT 4801</strain>
    </source>
</reference>
<dbReference type="EMBL" id="CXST01000003">
    <property type="protein sequence ID" value="CTQ46169.1"/>
    <property type="molecule type" value="Genomic_DNA"/>
</dbReference>
<accession>A0A0M6Y9S0</accession>
<feature type="transmembrane region" description="Helical" evidence="1">
    <location>
        <begin position="217"/>
        <end position="239"/>
    </location>
</feature>
<dbReference type="STRING" id="187304.B0E33_13760"/>
<keyword evidence="1" id="KW-1133">Transmembrane helix</keyword>
<name>A0A0M6Y9S0_9HYPH</name>
<feature type="transmembrane region" description="Helical" evidence="1">
    <location>
        <begin position="169"/>
        <end position="196"/>
    </location>
</feature>
<feature type="transmembrane region" description="Helical" evidence="1">
    <location>
        <begin position="49"/>
        <end position="73"/>
    </location>
</feature>
<dbReference type="AlphaFoldDB" id="A0A0M6Y9S0"/>
<evidence type="ECO:0000313" key="2">
    <source>
        <dbReference type="EMBL" id="CTQ46169.1"/>
    </source>
</evidence>
<keyword evidence="1" id="KW-0812">Transmembrane</keyword>
<dbReference type="RefSeq" id="WP_055659900.1">
    <property type="nucleotide sequence ID" value="NZ_CXST01000003.1"/>
</dbReference>
<feature type="transmembrane region" description="Helical" evidence="1">
    <location>
        <begin position="136"/>
        <end position="163"/>
    </location>
</feature>
<evidence type="ECO:0000313" key="3">
    <source>
        <dbReference type="Proteomes" id="UP000048926"/>
    </source>
</evidence>
<keyword evidence="3" id="KW-1185">Reference proteome</keyword>
<dbReference type="OrthoDB" id="7472950at2"/>
<keyword evidence="1" id="KW-0472">Membrane</keyword>
<evidence type="ECO:0000256" key="1">
    <source>
        <dbReference type="SAM" id="Phobius"/>
    </source>
</evidence>
<proteinExistence type="predicted"/>
<protein>
    <recommendedName>
        <fullName evidence="4">Glycerophosphoryl diester phosphodiesterase membrane domain-containing protein</fullName>
    </recommendedName>
</protein>
<feature type="transmembrane region" description="Helical" evidence="1">
    <location>
        <begin position="251"/>
        <end position="277"/>
    </location>
</feature>
<dbReference type="Proteomes" id="UP000048926">
    <property type="component" value="Unassembled WGS sequence"/>
</dbReference>
<sequence>MQKQDNHSLRAYFLDRVGQSEGSQGRHVRQSLGIGALIGTSFSITIRNLVPVLAIGFVVSLLGALLAGSLVGVDAALNLETDDTSDLAGLVDLATAFVDVIVFAVTAAFLAQLTYDARLNRPVSIARYLLPALKASAAICLQNGLLVVIFVCIALPLVFIAIFVNTTLISITALAVLPFVALWGCSVFSVLAPAVVIERIGFGGMSRSWALTKTYRWQIAGALLPVWLCSLAVTIAGAFPVELLAREGSYVWALPVFAATNALASGPLAILATLVYARLREIKEGISVDQVADVFD</sequence>
<evidence type="ECO:0008006" key="4">
    <source>
        <dbReference type="Google" id="ProtNLM"/>
    </source>
</evidence>